<dbReference type="PROSITE" id="PS51845">
    <property type="entry name" value="PDEASE_I_2"/>
    <property type="match status" value="1"/>
</dbReference>
<protein>
    <recommendedName>
        <fullName evidence="3">Phosphodiesterase</fullName>
        <ecNumber evidence="3">3.1.4.-</ecNumber>
    </recommendedName>
</protein>
<proteinExistence type="inferred from homology"/>
<comment type="cofactor">
    <cofactor evidence="3">
        <name>a divalent metal cation</name>
        <dbReference type="ChEBI" id="CHEBI:60240"/>
    </cofactor>
    <text evidence="3">Binds 2 divalent metal cations per subunit. Site 1 may preferentially bind zinc ions, while site 2 has a preference for magnesium and/or manganese ions.</text>
</comment>
<keyword evidence="6" id="KW-1185">Reference proteome</keyword>
<evidence type="ECO:0000259" key="4">
    <source>
        <dbReference type="PROSITE" id="PS51845"/>
    </source>
</evidence>
<evidence type="ECO:0000256" key="3">
    <source>
        <dbReference type="RuleBase" id="RU363067"/>
    </source>
</evidence>
<feature type="domain" description="PDEase" evidence="4">
    <location>
        <begin position="127"/>
        <end position="495"/>
    </location>
</feature>
<dbReference type="Proteomes" id="UP000823046">
    <property type="component" value="Unassembled WGS sequence"/>
</dbReference>
<sequence>MHNVSRGSLSFQADSDPFVDMLKLQEQCMKLVTTATSLYAIDFNQLARQMQTFDPGDDATKEKNLQSMLQYIGIDSFTVKSKPPLEDRYINDSICGMEKDAFNFDIFEFVKANQNISVSCYTLKENVPIPLNSTISKTLRELTLGCGYNLNLNLIEINEQVGLANNLVVEVGSLLMEETLGVIYSGNSWKKALMSLLGNIQRCYRQDVSYHNQLHAAEVAHLLVYLLNQIQLLRRVSTEKFTATELSFLPSFSNVDAGMGNNTAPPQQLNGSLAFVVAVLSALAHDVAHPGKTNNYLINSGTPLAIIYNDKSVLENYHSCILFQLIKQPSNNIFGTLSFSEWRMVRRIIIEMILATDMAFHFEFIGELRARRQAVNFKHLQNETDGWILTKNCLKLADIGHAFLVWDLHKEFSDRVCKEIMIQEEDEVRFQLPRSPLCLTENAQSIPKSQSSFLQFIVTPLLEEMQLAQSQANLHQIVDQVQQNTMKWEAMRNVGTENAKLEERAT</sequence>
<dbReference type="InterPro" id="IPR036971">
    <property type="entry name" value="PDEase_catalytic_dom_sf"/>
</dbReference>
<name>A0ABQ7J892_9APIC</name>
<dbReference type="EMBL" id="JADAQX010000449">
    <property type="protein sequence ID" value="KAF8820202.1"/>
    <property type="molecule type" value="Genomic_DNA"/>
</dbReference>
<evidence type="ECO:0000313" key="6">
    <source>
        <dbReference type="Proteomes" id="UP000823046"/>
    </source>
</evidence>
<dbReference type="InterPro" id="IPR002073">
    <property type="entry name" value="PDEase_catalytic_dom"/>
</dbReference>
<gene>
    <name evidence="5" type="ORF">IE077_003446</name>
</gene>
<evidence type="ECO:0000256" key="2">
    <source>
        <dbReference type="ARBA" id="ARBA00022801"/>
    </source>
</evidence>
<dbReference type="PROSITE" id="PS00126">
    <property type="entry name" value="PDEASE_I_1"/>
    <property type="match status" value="1"/>
</dbReference>
<dbReference type="InterPro" id="IPR023174">
    <property type="entry name" value="PDEase_CS"/>
</dbReference>
<reference evidence="5 6" key="1">
    <citation type="journal article" date="2020" name="bioRxiv">
        <title>Metabolic contributions of an alphaproteobacterial endosymbiont in the apicomplexan Cardiosporidium cionae.</title>
        <authorList>
            <person name="Hunter E.S."/>
            <person name="Paight C.J."/>
            <person name="Lane C.E."/>
        </authorList>
    </citation>
    <scope>NUCLEOTIDE SEQUENCE [LARGE SCALE GENOMIC DNA]</scope>
    <source>
        <strain evidence="5">ESH_2018</strain>
    </source>
</reference>
<dbReference type="PANTHER" id="PTHR11347">
    <property type="entry name" value="CYCLIC NUCLEOTIDE PHOSPHODIESTERASE"/>
    <property type="match status" value="1"/>
</dbReference>
<dbReference type="Pfam" id="PF00233">
    <property type="entry name" value="PDEase_I"/>
    <property type="match status" value="1"/>
</dbReference>
<dbReference type="EC" id="3.1.4.-" evidence="3"/>
<comment type="similarity">
    <text evidence="3">Belongs to the cyclic nucleotide phosphodiesterase family.</text>
</comment>
<organism evidence="5 6">
    <name type="scientific">Cardiosporidium cionae</name>
    <dbReference type="NCBI Taxonomy" id="476202"/>
    <lineage>
        <taxon>Eukaryota</taxon>
        <taxon>Sar</taxon>
        <taxon>Alveolata</taxon>
        <taxon>Apicomplexa</taxon>
        <taxon>Aconoidasida</taxon>
        <taxon>Nephromycida</taxon>
        <taxon>Cardiosporidium</taxon>
    </lineage>
</organism>
<evidence type="ECO:0000256" key="1">
    <source>
        <dbReference type="ARBA" id="ARBA00022723"/>
    </source>
</evidence>
<comment type="caution">
    <text evidence="5">The sequence shown here is derived from an EMBL/GenBank/DDBJ whole genome shotgun (WGS) entry which is preliminary data.</text>
</comment>
<keyword evidence="1 3" id="KW-0479">Metal-binding</keyword>
<dbReference type="Gene3D" id="1.10.1300.10">
    <property type="entry name" value="3'5'-cyclic nucleotide phosphodiesterase, catalytic domain"/>
    <property type="match status" value="1"/>
</dbReference>
<dbReference type="SUPFAM" id="SSF109604">
    <property type="entry name" value="HD-domain/PDEase-like"/>
    <property type="match status" value="1"/>
</dbReference>
<evidence type="ECO:0000313" key="5">
    <source>
        <dbReference type="EMBL" id="KAF8820202.1"/>
    </source>
</evidence>
<keyword evidence="2 3" id="KW-0378">Hydrolase</keyword>
<accession>A0ABQ7J892</accession>